<dbReference type="Gene3D" id="1.10.1740.10">
    <property type="match status" value="1"/>
</dbReference>
<evidence type="ECO:0000256" key="2">
    <source>
        <dbReference type="ARBA" id="ARBA00023015"/>
    </source>
</evidence>
<proteinExistence type="inferred from homology"/>
<dbReference type="GO" id="GO:0003677">
    <property type="term" value="F:DNA binding"/>
    <property type="evidence" value="ECO:0007669"/>
    <property type="project" value="UniProtKB-KW"/>
</dbReference>
<keyword evidence="2" id="KW-0805">Transcription regulation</keyword>
<evidence type="ECO:0000256" key="3">
    <source>
        <dbReference type="ARBA" id="ARBA00023082"/>
    </source>
</evidence>
<dbReference type="GO" id="GO:0016987">
    <property type="term" value="F:sigma factor activity"/>
    <property type="evidence" value="ECO:0007669"/>
    <property type="project" value="UniProtKB-KW"/>
</dbReference>
<dbReference type="RefSeq" id="WP_002613424.1">
    <property type="nucleotide sequence ID" value="NC_014623.1"/>
</dbReference>
<dbReference type="InterPro" id="IPR039425">
    <property type="entry name" value="RNA_pol_sigma-70-like"/>
</dbReference>
<gene>
    <name evidence="7" type="ordered locus">STAUR_1969</name>
    <name evidence="8" type="ORF">STIAU_3496</name>
</gene>
<dbReference type="Proteomes" id="UP000032702">
    <property type="component" value="Unassembled WGS sequence"/>
</dbReference>
<protein>
    <submittedName>
        <fullName evidence="8">Sigma-70 region 2 domain protein</fullName>
    </submittedName>
</protein>
<dbReference type="InterPro" id="IPR014284">
    <property type="entry name" value="RNA_pol_sigma-70_dom"/>
</dbReference>
<evidence type="ECO:0000313" key="9">
    <source>
        <dbReference type="Proteomes" id="UP000001351"/>
    </source>
</evidence>
<dbReference type="EMBL" id="CP002271">
    <property type="protein sequence ID" value="ADO69773.1"/>
    <property type="molecule type" value="Genomic_DNA"/>
</dbReference>
<dbReference type="NCBIfam" id="TIGR02937">
    <property type="entry name" value="sigma70-ECF"/>
    <property type="match status" value="1"/>
</dbReference>
<evidence type="ECO:0000256" key="5">
    <source>
        <dbReference type="ARBA" id="ARBA00023163"/>
    </source>
</evidence>
<dbReference type="STRING" id="378806.STAUR_1969"/>
<dbReference type="InterPro" id="IPR007627">
    <property type="entry name" value="RNA_pol_sigma70_r2"/>
</dbReference>
<dbReference type="KEGG" id="sur:STAUR_1969"/>
<evidence type="ECO:0000313" key="8">
    <source>
        <dbReference type="EMBL" id="EAU67017.1"/>
    </source>
</evidence>
<dbReference type="OrthoDB" id="5499503at2"/>
<dbReference type="PANTHER" id="PTHR43133:SF8">
    <property type="entry name" value="RNA POLYMERASE SIGMA FACTOR HI_1459-RELATED"/>
    <property type="match status" value="1"/>
</dbReference>
<dbReference type="InterPro" id="IPR013325">
    <property type="entry name" value="RNA_pol_sigma_r2"/>
</dbReference>
<dbReference type="PANTHER" id="PTHR43133">
    <property type="entry name" value="RNA POLYMERASE ECF-TYPE SIGMA FACTO"/>
    <property type="match status" value="1"/>
</dbReference>
<keyword evidence="9" id="KW-1185">Reference proteome</keyword>
<dbReference type="EMBL" id="AAMD01000042">
    <property type="protein sequence ID" value="EAU67017.1"/>
    <property type="molecule type" value="Genomic_DNA"/>
</dbReference>
<reference evidence="8 10" key="1">
    <citation type="submission" date="2006-04" db="EMBL/GenBank/DDBJ databases">
        <authorList>
            <person name="Nierman W.C."/>
        </authorList>
    </citation>
    <scope>NUCLEOTIDE SEQUENCE [LARGE SCALE GENOMIC DNA]</scope>
    <source>
        <strain evidence="8 10">DW4/3-1</strain>
    </source>
</reference>
<dbReference type="SUPFAM" id="SSF88946">
    <property type="entry name" value="Sigma2 domain of RNA polymerase sigma factors"/>
    <property type="match status" value="1"/>
</dbReference>
<dbReference type="SUPFAM" id="SSF88659">
    <property type="entry name" value="Sigma3 and sigma4 domains of RNA polymerase sigma factors"/>
    <property type="match status" value="1"/>
</dbReference>
<name>Q093Y4_STIAD</name>
<dbReference type="eggNOG" id="COG1595">
    <property type="taxonomic scope" value="Bacteria"/>
</dbReference>
<dbReference type="AlphaFoldDB" id="Q093Y4"/>
<dbReference type="InterPro" id="IPR013324">
    <property type="entry name" value="RNA_pol_sigma_r3/r4-like"/>
</dbReference>
<sequence length="380" mass="42972">MRRTSLIRDALLDLSIHDDAQRPSAALQRQIYQAAVDFLPPNDSASQSHDVRQSDSDDALLHAFLMGDADSFKLLMEKHLKWMVPWTRKYLPEAEAEDAIQDAFITLLHEATKLHPGVTFRSFLFGILQNSVLHSLRSLARHWHEPFDDEEGANDTRVDPSPNPELELLDKGSYQEIAKALFSECSLREQQVILLTLESQDDATIAKALGTTANNVRVVRHRTIVRLRKVLVPPTQEFAGQLAVSLGTDLSETDVQEVESRLKEFEDLEPGWLDGKEGEVPSKEGIAWVRRIILALMASYKVPLPYLYPTPEGGVQAEWSFKPWEVSAEFNLTERSAYLHAVKGWTHETMIAEVSFDAEGKALEESARFIIRIQKRGEYA</sequence>
<dbReference type="Pfam" id="PF04542">
    <property type="entry name" value="Sigma70_r2"/>
    <property type="match status" value="1"/>
</dbReference>
<dbReference type="GO" id="GO:0006352">
    <property type="term" value="P:DNA-templated transcription initiation"/>
    <property type="evidence" value="ECO:0007669"/>
    <property type="project" value="InterPro"/>
</dbReference>
<evidence type="ECO:0000256" key="1">
    <source>
        <dbReference type="ARBA" id="ARBA00010641"/>
    </source>
</evidence>
<evidence type="ECO:0000256" key="4">
    <source>
        <dbReference type="ARBA" id="ARBA00023125"/>
    </source>
</evidence>
<evidence type="ECO:0000259" key="6">
    <source>
        <dbReference type="Pfam" id="PF04542"/>
    </source>
</evidence>
<dbReference type="Proteomes" id="UP000001351">
    <property type="component" value="Chromosome"/>
</dbReference>
<evidence type="ECO:0000313" key="7">
    <source>
        <dbReference type="EMBL" id="ADO69773.1"/>
    </source>
</evidence>
<dbReference type="HOGENOM" id="CLU_727424_0_0_7"/>
<accession>Q093Y4</accession>
<keyword evidence="3" id="KW-0731">Sigma factor</keyword>
<feature type="domain" description="RNA polymerase sigma-70 region 2" evidence="6">
    <location>
        <begin position="75"/>
        <end position="141"/>
    </location>
</feature>
<keyword evidence="5" id="KW-0804">Transcription</keyword>
<reference evidence="7 9" key="2">
    <citation type="journal article" date="2011" name="Mol. Biol. Evol.">
        <title>Comparative genomic analysis of fruiting body formation in Myxococcales.</title>
        <authorList>
            <person name="Huntley S."/>
            <person name="Hamann N."/>
            <person name="Wegener-Feldbrugge S."/>
            <person name="Treuner-Lange A."/>
            <person name="Kube M."/>
            <person name="Reinhardt R."/>
            <person name="Klages S."/>
            <person name="Muller R."/>
            <person name="Ronning C.M."/>
            <person name="Nierman W.C."/>
            <person name="Sogaard-Andersen L."/>
        </authorList>
    </citation>
    <scope>NUCLEOTIDE SEQUENCE [LARGE SCALE GENOMIC DNA]</scope>
    <source>
        <strain evidence="7 9">DW4/3-1</strain>
    </source>
</reference>
<evidence type="ECO:0000313" key="10">
    <source>
        <dbReference type="Proteomes" id="UP000032702"/>
    </source>
</evidence>
<comment type="similarity">
    <text evidence="1">Belongs to the sigma-70 factor family. ECF subfamily.</text>
</comment>
<organism evidence="8 10">
    <name type="scientific">Stigmatella aurantiaca (strain DW4/3-1)</name>
    <dbReference type="NCBI Taxonomy" id="378806"/>
    <lineage>
        <taxon>Bacteria</taxon>
        <taxon>Pseudomonadati</taxon>
        <taxon>Myxococcota</taxon>
        <taxon>Myxococcia</taxon>
        <taxon>Myxococcales</taxon>
        <taxon>Cystobacterineae</taxon>
        <taxon>Archangiaceae</taxon>
        <taxon>Stigmatella</taxon>
    </lineage>
</organism>
<keyword evidence="4" id="KW-0238">DNA-binding</keyword>